<dbReference type="EMBL" id="CP012673">
    <property type="protein sequence ID" value="AUX46190.1"/>
    <property type="molecule type" value="Genomic_DNA"/>
</dbReference>
<organism evidence="3 4">
    <name type="scientific">Sorangium cellulosum</name>
    <name type="common">Polyangium cellulosum</name>
    <dbReference type="NCBI Taxonomy" id="56"/>
    <lineage>
        <taxon>Bacteria</taxon>
        <taxon>Pseudomonadati</taxon>
        <taxon>Myxococcota</taxon>
        <taxon>Polyangia</taxon>
        <taxon>Polyangiales</taxon>
        <taxon>Polyangiaceae</taxon>
        <taxon>Sorangium</taxon>
    </lineage>
</organism>
<proteinExistence type="predicted"/>
<name>A0A2L0F3Q0_SORCE</name>
<gene>
    <name evidence="3" type="ORF">SOCE26_076950</name>
</gene>
<accession>A0A2L0F3Q0</accession>
<evidence type="ECO:0000313" key="3">
    <source>
        <dbReference type="EMBL" id="AUX46190.1"/>
    </source>
</evidence>
<feature type="region of interest" description="Disordered" evidence="1">
    <location>
        <begin position="58"/>
        <end position="100"/>
    </location>
</feature>
<sequence length="229" mass="24078">MPIAALGVRLLAVADLHDTPLPWSTRLWFAFACFFRVLFDPGFAARAWQAREAVAALPPAEPPEPARLEPARDGAAPPRPEAAKAAPEEPAPAAPAAPTAPAAPAVSSALQLLALLQREGRLVDFLEQDIASFGDADVGVAARMVHEGCRKALRGHAKLAPVRGEDEGARVTLEAGYNPAEVKLIGNVSGSAPYRGVLRHRGWRAVELSLPTPIAGHDASVIAPAEVEL</sequence>
<evidence type="ECO:0000313" key="4">
    <source>
        <dbReference type="Proteomes" id="UP000238348"/>
    </source>
</evidence>
<feature type="domain" description="DUF2760" evidence="2">
    <location>
        <begin position="107"/>
        <end position="228"/>
    </location>
</feature>
<dbReference type="Proteomes" id="UP000238348">
    <property type="component" value="Chromosome"/>
</dbReference>
<dbReference type="AlphaFoldDB" id="A0A2L0F3Q0"/>
<dbReference type="Pfam" id="PF10816">
    <property type="entry name" value="DUF2760"/>
    <property type="match status" value="1"/>
</dbReference>
<reference evidence="3 4" key="1">
    <citation type="submission" date="2015-09" db="EMBL/GenBank/DDBJ databases">
        <title>Sorangium comparison.</title>
        <authorList>
            <person name="Zaburannyi N."/>
            <person name="Bunk B."/>
            <person name="Overmann J."/>
            <person name="Mueller R."/>
        </authorList>
    </citation>
    <scope>NUCLEOTIDE SEQUENCE [LARGE SCALE GENOMIC DNA]</scope>
    <source>
        <strain evidence="3 4">So ce26</strain>
    </source>
</reference>
<evidence type="ECO:0000256" key="1">
    <source>
        <dbReference type="SAM" id="MobiDB-lite"/>
    </source>
</evidence>
<evidence type="ECO:0000259" key="2">
    <source>
        <dbReference type="Pfam" id="PF10816"/>
    </source>
</evidence>
<dbReference type="InterPro" id="IPR021212">
    <property type="entry name" value="DUF2760"/>
</dbReference>
<protein>
    <recommendedName>
        <fullName evidence="2">DUF2760 domain-containing protein</fullName>
    </recommendedName>
</protein>